<dbReference type="AlphaFoldDB" id="A0A229NTF3"/>
<sequence>MTREEALKIIETEKLKNFNWYGDHVLRANEVVISEVSTRWSVFTADERESVISEVVYDSESDALEDFIERLRADKILSEL</sequence>
<protein>
    <submittedName>
        <fullName evidence="1">Uncharacterized protein</fullName>
    </submittedName>
</protein>
<proteinExistence type="predicted"/>
<evidence type="ECO:0000313" key="2">
    <source>
        <dbReference type="Proteomes" id="UP000215145"/>
    </source>
</evidence>
<reference evidence="1 2" key="1">
    <citation type="submission" date="2017-07" db="EMBL/GenBank/DDBJ databases">
        <title>Paenibacillus herberti R33 genome sequencing and assembly.</title>
        <authorList>
            <person name="Su W."/>
        </authorList>
    </citation>
    <scope>NUCLEOTIDE SEQUENCE [LARGE SCALE GENOMIC DNA]</scope>
    <source>
        <strain evidence="1 2">R33</strain>
    </source>
</reference>
<dbReference type="EMBL" id="NMUQ01000006">
    <property type="protein sequence ID" value="OXM12979.1"/>
    <property type="molecule type" value="Genomic_DNA"/>
</dbReference>
<dbReference type="OrthoDB" id="2084893at2"/>
<gene>
    <name evidence="1" type="ORF">CGZ75_24230</name>
</gene>
<organism evidence="1 2">
    <name type="scientific">Paenibacillus herberti</name>
    <dbReference type="NCBI Taxonomy" id="1619309"/>
    <lineage>
        <taxon>Bacteria</taxon>
        <taxon>Bacillati</taxon>
        <taxon>Bacillota</taxon>
        <taxon>Bacilli</taxon>
        <taxon>Bacillales</taxon>
        <taxon>Paenibacillaceae</taxon>
        <taxon>Paenibacillus</taxon>
    </lineage>
</organism>
<keyword evidence="2" id="KW-1185">Reference proteome</keyword>
<accession>A0A229NTF3</accession>
<evidence type="ECO:0000313" key="1">
    <source>
        <dbReference type="EMBL" id="OXM12979.1"/>
    </source>
</evidence>
<name>A0A229NTF3_9BACL</name>
<dbReference type="Proteomes" id="UP000215145">
    <property type="component" value="Unassembled WGS sequence"/>
</dbReference>
<dbReference type="RefSeq" id="WP_089527007.1">
    <property type="nucleotide sequence ID" value="NZ_NMUQ01000006.1"/>
</dbReference>
<comment type="caution">
    <text evidence="1">The sequence shown here is derived from an EMBL/GenBank/DDBJ whole genome shotgun (WGS) entry which is preliminary data.</text>
</comment>